<name>A0A2I1KQQ1_9ACTO</name>
<dbReference type="GO" id="GO:0003700">
    <property type="term" value="F:DNA-binding transcription factor activity"/>
    <property type="evidence" value="ECO:0007669"/>
    <property type="project" value="TreeGrafter"/>
</dbReference>
<evidence type="ECO:0000259" key="4">
    <source>
        <dbReference type="PROSITE" id="PS50932"/>
    </source>
</evidence>
<dbReference type="RefSeq" id="WP_052039869.1">
    <property type="nucleotide sequence ID" value="NZ_JADNGB010000009.1"/>
</dbReference>
<dbReference type="SMART" id="SM00354">
    <property type="entry name" value="HTH_LACI"/>
    <property type="match status" value="1"/>
</dbReference>
<dbReference type="CDD" id="cd01392">
    <property type="entry name" value="HTH_LacI"/>
    <property type="match status" value="1"/>
</dbReference>
<keyword evidence="1" id="KW-0805">Transcription regulation</keyword>
<sequence>MPSAEVFESNPGESSSTIRTPVTLAQVAARASVSLSTASKALNGRDGVSPRTRERVRQAADELGFAPSTIARSLATGRTNTVGLITHDLVGRFSIPLLMGVENAFGVNEVSVMLCDARGDVIRERYHLSSMLERRVDGLVVVGARPDPRPSIGKDLPVPVVYAYAPSLDPQDCSIVSDNRLAGRLAVEHLVAQGRRRIALIQGDSSYGAATARTAGAVDALHEAGLAPCGGGALYGDWSEMWGRSGARTALSQWPDVDALVCGNDQIARGALDTLRDLGASVPQDVAVVGHDNWHPIIDGCRPSLTTIDMRLEKIGRTAAQRLREAMAGQPHHGVEAIAGRLVVAGSSVL</sequence>
<dbReference type="InterPro" id="IPR028082">
    <property type="entry name" value="Peripla_BP_I"/>
</dbReference>
<keyword evidence="2" id="KW-0238">DNA-binding</keyword>
<dbReference type="InterPro" id="IPR046335">
    <property type="entry name" value="LacI/GalR-like_sensor"/>
</dbReference>
<dbReference type="GeneID" id="81709264"/>
<dbReference type="PANTHER" id="PTHR30146:SF109">
    <property type="entry name" value="HTH-TYPE TRANSCRIPTIONAL REGULATOR GALS"/>
    <property type="match status" value="1"/>
</dbReference>
<evidence type="ECO:0000256" key="2">
    <source>
        <dbReference type="ARBA" id="ARBA00023125"/>
    </source>
</evidence>
<dbReference type="Gene3D" id="1.10.260.40">
    <property type="entry name" value="lambda repressor-like DNA-binding domains"/>
    <property type="match status" value="1"/>
</dbReference>
<feature type="domain" description="HTH lacI-type" evidence="4">
    <location>
        <begin position="22"/>
        <end position="76"/>
    </location>
</feature>
<evidence type="ECO:0000313" key="5">
    <source>
        <dbReference type="EMBL" id="PKY97959.1"/>
    </source>
</evidence>
<dbReference type="InterPro" id="IPR000843">
    <property type="entry name" value="HTH_LacI"/>
</dbReference>
<dbReference type="PANTHER" id="PTHR30146">
    <property type="entry name" value="LACI-RELATED TRANSCRIPTIONAL REPRESSOR"/>
    <property type="match status" value="1"/>
</dbReference>
<keyword evidence="3" id="KW-0804">Transcription</keyword>
<protein>
    <submittedName>
        <fullName evidence="5">LacI family transcriptional regulator</fullName>
    </submittedName>
</protein>
<dbReference type="AlphaFoldDB" id="A0A2I1KQQ1"/>
<reference evidence="5 6" key="1">
    <citation type="submission" date="2017-12" db="EMBL/GenBank/DDBJ databases">
        <title>Phylogenetic diversity of female urinary microbiome.</title>
        <authorList>
            <person name="Thomas-White K."/>
            <person name="Wolfe A.J."/>
        </authorList>
    </citation>
    <scope>NUCLEOTIDE SEQUENCE [LARGE SCALE GENOMIC DNA]</scope>
    <source>
        <strain evidence="5 6">UMB0319</strain>
    </source>
</reference>
<dbReference type="Gene3D" id="3.40.50.2300">
    <property type="match status" value="2"/>
</dbReference>
<dbReference type="Pfam" id="PF00356">
    <property type="entry name" value="LacI"/>
    <property type="match status" value="1"/>
</dbReference>
<accession>A0A2I1KQQ1</accession>
<dbReference type="SUPFAM" id="SSF47413">
    <property type="entry name" value="lambda repressor-like DNA-binding domains"/>
    <property type="match status" value="1"/>
</dbReference>
<evidence type="ECO:0000256" key="3">
    <source>
        <dbReference type="ARBA" id="ARBA00023163"/>
    </source>
</evidence>
<evidence type="ECO:0000313" key="6">
    <source>
        <dbReference type="Proteomes" id="UP000234778"/>
    </source>
</evidence>
<dbReference type="Pfam" id="PF13377">
    <property type="entry name" value="Peripla_BP_3"/>
    <property type="match status" value="1"/>
</dbReference>
<dbReference type="PROSITE" id="PS50932">
    <property type="entry name" value="HTH_LACI_2"/>
    <property type="match status" value="1"/>
</dbReference>
<dbReference type="SUPFAM" id="SSF53822">
    <property type="entry name" value="Periplasmic binding protein-like I"/>
    <property type="match status" value="1"/>
</dbReference>
<evidence type="ECO:0000256" key="1">
    <source>
        <dbReference type="ARBA" id="ARBA00023015"/>
    </source>
</evidence>
<dbReference type="InterPro" id="IPR010982">
    <property type="entry name" value="Lambda_DNA-bd_dom_sf"/>
</dbReference>
<proteinExistence type="predicted"/>
<dbReference type="Proteomes" id="UP000234778">
    <property type="component" value="Unassembled WGS sequence"/>
</dbReference>
<comment type="caution">
    <text evidence="5">The sequence shown here is derived from an EMBL/GenBank/DDBJ whole genome shotgun (WGS) entry which is preliminary data.</text>
</comment>
<gene>
    <name evidence="5" type="ORF">CYJ26_09990</name>
</gene>
<dbReference type="EMBL" id="PKHA01000014">
    <property type="protein sequence ID" value="PKY97959.1"/>
    <property type="molecule type" value="Genomic_DNA"/>
</dbReference>
<dbReference type="GO" id="GO:0000976">
    <property type="term" value="F:transcription cis-regulatory region binding"/>
    <property type="evidence" value="ECO:0007669"/>
    <property type="project" value="TreeGrafter"/>
</dbReference>
<organism evidence="5 6">
    <name type="scientific">Actinomyces urogenitalis</name>
    <dbReference type="NCBI Taxonomy" id="103621"/>
    <lineage>
        <taxon>Bacteria</taxon>
        <taxon>Bacillati</taxon>
        <taxon>Actinomycetota</taxon>
        <taxon>Actinomycetes</taxon>
        <taxon>Actinomycetales</taxon>
        <taxon>Actinomycetaceae</taxon>
        <taxon>Actinomyces</taxon>
    </lineage>
</organism>